<keyword evidence="1" id="KW-1133">Transmembrane helix</keyword>
<dbReference type="InterPro" id="IPR003609">
    <property type="entry name" value="Pan_app"/>
</dbReference>
<evidence type="ECO:0000313" key="3">
    <source>
        <dbReference type="EMBL" id="VDI00334.1"/>
    </source>
</evidence>
<proteinExistence type="predicted"/>
<comment type="caution">
    <text evidence="3">The sequence shown here is derived from an EMBL/GenBank/DDBJ whole genome shotgun (WGS) entry which is preliminary data.</text>
</comment>
<evidence type="ECO:0000259" key="2">
    <source>
        <dbReference type="Pfam" id="PF00024"/>
    </source>
</evidence>
<keyword evidence="4" id="KW-1185">Reference proteome</keyword>
<dbReference type="Gene3D" id="3.50.4.10">
    <property type="entry name" value="Hepatocyte Growth Factor"/>
    <property type="match status" value="1"/>
</dbReference>
<keyword evidence="1" id="KW-0472">Membrane</keyword>
<gene>
    <name evidence="3" type="ORF">MGAL_10B091245</name>
</gene>
<feature type="transmembrane region" description="Helical" evidence="1">
    <location>
        <begin position="222"/>
        <end position="244"/>
    </location>
</feature>
<dbReference type="Proteomes" id="UP000596742">
    <property type="component" value="Unassembled WGS sequence"/>
</dbReference>
<dbReference type="EMBL" id="UYJE01001228">
    <property type="protein sequence ID" value="VDI00334.1"/>
    <property type="molecule type" value="Genomic_DNA"/>
</dbReference>
<accession>A0A8B6C772</accession>
<evidence type="ECO:0000313" key="4">
    <source>
        <dbReference type="Proteomes" id="UP000596742"/>
    </source>
</evidence>
<keyword evidence="1" id="KW-0812">Transmembrane</keyword>
<reference evidence="3" key="1">
    <citation type="submission" date="2018-11" db="EMBL/GenBank/DDBJ databases">
        <authorList>
            <person name="Alioto T."/>
            <person name="Alioto T."/>
        </authorList>
    </citation>
    <scope>NUCLEOTIDE SEQUENCE</scope>
</reference>
<organism evidence="3 4">
    <name type="scientific">Mytilus galloprovincialis</name>
    <name type="common">Mediterranean mussel</name>
    <dbReference type="NCBI Taxonomy" id="29158"/>
    <lineage>
        <taxon>Eukaryota</taxon>
        <taxon>Metazoa</taxon>
        <taxon>Spiralia</taxon>
        <taxon>Lophotrochozoa</taxon>
        <taxon>Mollusca</taxon>
        <taxon>Bivalvia</taxon>
        <taxon>Autobranchia</taxon>
        <taxon>Pteriomorphia</taxon>
        <taxon>Mytilida</taxon>
        <taxon>Mytiloidea</taxon>
        <taxon>Mytilidae</taxon>
        <taxon>Mytilinae</taxon>
        <taxon>Mytilus</taxon>
    </lineage>
</organism>
<name>A0A8B6C772_MYTGA</name>
<protein>
    <recommendedName>
        <fullName evidence="2">Apple domain-containing protein</fullName>
    </recommendedName>
</protein>
<dbReference type="AlphaFoldDB" id="A0A8B6C772"/>
<dbReference type="Pfam" id="PF00024">
    <property type="entry name" value="PAN_1"/>
    <property type="match status" value="1"/>
</dbReference>
<evidence type="ECO:0000256" key="1">
    <source>
        <dbReference type="SAM" id="Phobius"/>
    </source>
</evidence>
<sequence>MHLHIAEKLHFYELWNYAIKRKIPIRSIITNRVTECKEQCSEIREYGLYCIGFNFDRTLQQCMLLGEPSTEYDTTSEYDITSFRMIEGMTAYCRMDGKVQIGEYKPLYESGASTSDETTTVKDNAKTDRIMNDERGTYILTYQSMQSDSAPLVSNVPFINYHSPIRFNSADSAPLVSNVPFINYHSPIRLSSADLTALQSEQSTVSKNIGQFSGGEQSVAGLSLQITMGFIGIISSAVVLYHAIRMILLVKQMLPNASNEQITQTEVEDHLTDTVTSCITDTDDERIYTIRDIYLNVPPLGHIDVIFK</sequence>
<feature type="domain" description="Apple" evidence="2">
    <location>
        <begin position="27"/>
        <end position="75"/>
    </location>
</feature>
<dbReference type="SUPFAM" id="SSF57414">
    <property type="entry name" value="Hairpin loop containing domain-like"/>
    <property type="match status" value="1"/>
</dbReference>